<reference evidence="1" key="1">
    <citation type="submission" date="2020-05" db="UniProtKB">
        <authorList>
            <consortium name="EnsemblMetazoa"/>
        </authorList>
    </citation>
    <scope>IDENTIFICATION</scope>
    <source>
        <strain evidence="1">SANGQUA</strain>
    </source>
</reference>
<accession>A0A182XRI2</accession>
<protein>
    <submittedName>
        <fullName evidence="1">Uncharacterized protein</fullName>
    </submittedName>
</protein>
<evidence type="ECO:0000313" key="2">
    <source>
        <dbReference type="Proteomes" id="UP000076407"/>
    </source>
</evidence>
<organism evidence="1 2">
    <name type="scientific">Anopheles quadriannulatus</name>
    <name type="common">Mosquito</name>
    <dbReference type="NCBI Taxonomy" id="34691"/>
    <lineage>
        <taxon>Eukaryota</taxon>
        <taxon>Metazoa</taxon>
        <taxon>Ecdysozoa</taxon>
        <taxon>Arthropoda</taxon>
        <taxon>Hexapoda</taxon>
        <taxon>Insecta</taxon>
        <taxon>Pterygota</taxon>
        <taxon>Neoptera</taxon>
        <taxon>Endopterygota</taxon>
        <taxon>Diptera</taxon>
        <taxon>Nematocera</taxon>
        <taxon>Culicoidea</taxon>
        <taxon>Culicidae</taxon>
        <taxon>Anophelinae</taxon>
        <taxon>Anopheles</taxon>
    </lineage>
</organism>
<proteinExistence type="predicted"/>
<dbReference type="AlphaFoldDB" id="A0A182XRI2"/>
<dbReference type="EnsemblMetazoa" id="AQUA014456-RA">
    <property type="protein sequence ID" value="AQUA014456-PA"/>
    <property type="gene ID" value="AQUA014456"/>
</dbReference>
<dbReference type="VEuPathDB" id="VectorBase:AQUA014456"/>
<evidence type="ECO:0000313" key="1">
    <source>
        <dbReference type="EnsemblMetazoa" id="AQUA014456-PA"/>
    </source>
</evidence>
<sequence>MIATTPTIASCWQMKRRSIKNCVRAYRERFVPGKVMCS</sequence>
<dbReference type="Proteomes" id="UP000076407">
    <property type="component" value="Unassembled WGS sequence"/>
</dbReference>
<name>A0A182XRI2_ANOQN</name>
<keyword evidence="2" id="KW-1185">Reference proteome</keyword>